<reference evidence="1 2" key="1">
    <citation type="journal article" date="2013" name="PLoS ONE">
        <title>Predicting the Proteins of Angomonas deanei, Strigomonas culicis and Their Respective Endosymbionts Reveals New Aspects of the Trypanosomatidae Family.</title>
        <authorList>
            <person name="Motta M.C."/>
            <person name="Martins A.C."/>
            <person name="de Souza S.S."/>
            <person name="Catta-Preta C.M."/>
            <person name="Silva R."/>
            <person name="Klein C.C."/>
            <person name="de Almeida L.G."/>
            <person name="de Lima Cunha O."/>
            <person name="Ciapina L.P."/>
            <person name="Brocchi M."/>
            <person name="Colabardini A.C."/>
            <person name="de Araujo Lima B."/>
            <person name="Machado C.R."/>
            <person name="de Almeida Soares C.M."/>
            <person name="Probst C.M."/>
            <person name="de Menezes C.B."/>
            <person name="Thompson C.E."/>
            <person name="Bartholomeu D.C."/>
            <person name="Gradia D.F."/>
            <person name="Pavoni D.P."/>
            <person name="Grisard E.C."/>
            <person name="Fantinatti-Garboggini F."/>
            <person name="Marchini F.K."/>
            <person name="Rodrigues-Luiz G.F."/>
            <person name="Wagner G."/>
            <person name="Goldman G.H."/>
            <person name="Fietto J.L."/>
            <person name="Elias M.C."/>
            <person name="Goldman M.H."/>
            <person name="Sagot M.F."/>
            <person name="Pereira M."/>
            <person name="Stoco P.H."/>
            <person name="de Mendonca-Neto R.P."/>
            <person name="Teixeira S.M."/>
            <person name="Maciel T.E."/>
            <person name="de Oliveira Mendes T.A."/>
            <person name="Urmenyi T.P."/>
            <person name="de Souza W."/>
            <person name="Schenkman S."/>
            <person name="de Vasconcelos A.T."/>
        </authorList>
    </citation>
    <scope>NUCLEOTIDE SEQUENCE [LARGE SCALE GENOMIC DNA]</scope>
</reference>
<dbReference type="OrthoDB" id="630188at2759"/>
<dbReference type="EMBL" id="ATMH01011534">
    <property type="protein sequence ID" value="EPY16089.1"/>
    <property type="molecule type" value="Genomic_DNA"/>
</dbReference>
<keyword evidence="2" id="KW-1185">Reference proteome</keyword>
<dbReference type="AlphaFoldDB" id="S9TGS7"/>
<dbReference type="InterPro" id="IPR051693">
    <property type="entry name" value="UPF0046_metallophosphoest"/>
</dbReference>
<protein>
    <submittedName>
        <fullName evidence="1">Metallophosphoesterase domain-containing protein</fullName>
    </submittedName>
</protein>
<evidence type="ECO:0000313" key="1">
    <source>
        <dbReference type="EMBL" id="EPY16089.1"/>
    </source>
</evidence>
<organism evidence="1 2">
    <name type="scientific">Strigomonas culicis</name>
    <dbReference type="NCBI Taxonomy" id="28005"/>
    <lineage>
        <taxon>Eukaryota</taxon>
        <taxon>Discoba</taxon>
        <taxon>Euglenozoa</taxon>
        <taxon>Kinetoplastea</taxon>
        <taxon>Metakinetoplastina</taxon>
        <taxon>Trypanosomatida</taxon>
        <taxon>Trypanosomatidae</taxon>
        <taxon>Strigomonadinae</taxon>
        <taxon>Strigomonas</taxon>
    </lineage>
</organism>
<sequence>MPPPPSNPKCEYYGCIPSTAPGRSALESPHFNLLERTTGDFVPTVYAIDDLPPPPWDCLRVVMISDTHELHRDVVLPLGDLLLHCGDVQLGFWPFHRPRKQLFDFFEWFRGQPHPVKVFIGGNHDRLLRRMTVAEVRRHVAPALYLHNESCVVEPLGLRLYGSPRSIENSKLSPNTAFQSERAWSAFPAPVHAAAADTAADGVRRLQRGAPLTVRLEGPTAGAGRWMCC</sequence>
<accession>S9TGS7</accession>
<dbReference type="PANTHER" id="PTHR12905">
    <property type="entry name" value="METALLOPHOSPHOESTERASE"/>
    <property type="match status" value="1"/>
</dbReference>
<dbReference type="PANTHER" id="PTHR12905:SF0">
    <property type="entry name" value="CALCINEURIN-LIKE PHOSPHOESTERASE DOMAIN-CONTAINING PROTEIN"/>
    <property type="match status" value="1"/>
</dbReference>
<dbReference type="InterPro" id="IPR029052">
    <property type="entry name" value="Metallo-depent_PP-like"/>
</dbReference>
<evidence type="ECO:0000313" key="2">
    <source>
        <dbReference type="Proteomes" id="UP000015354"/>
    </source>
</evidence>
<dbReference type="Proteomes" id="UP000015354">
    <property type="component" value="Unassembled WGS sequence"/>
</dbReference>
<name>S9TGS7_9TRYP</name>
<dbReference type="Gene3D" id="3.60.21.10">
    <property type="match status" value="1"/>
</dbReference>
<comment type="caution">
    <text evidence="1">The sequence shown here is derived from an EMBL/GenBank/DDBJ whole genome shotgun (WGS) entry which is preliminary data.</text>
</comment>
<gene>
    <name evidence="1" type="ORF">STCU_11561</name>
</gene>
<dbReference type="SUPFAM" id="SSF56300">
    <property type="entry name" value="Metallo-dependent phosphatases"/>
    <property type="match status" value="1"/>
</dbReference>
<proteinExistence type="predicted"/>